<dbReference type="EMBL" id="JACIBX010000013">
    <property type="protein sequence ID" value="MBB3713318.1"/>
    <property type="molecule type" value="Genomic_DNA"/>
</dbReference>
<feature type="transmembrane region" description="Helical" evidence="1">
    <location>
        <begin position="66"/>
        <end position="91"/>
    </location>
</feature>
<dbReference type="Proteomes" id="UP000576152">
    <property type="component" value="Unassembled WGS sequence"/>
</dbReference>
<comment type="caution">
    <text evidence="2">The sequence shown here is derived from an EMBL/GenBank/DDBJ whole genome shotgun (WGS) entry which is preliminary data.</text>
</comment>
<keyword evidence="1" id="KW-1133">Transmembrane helix</keyword>
<feature type="transmembrane region" description="Helical" evidence="1">
    <location>
        <begin position="143"/>
        <end position="168"/>
    </location>
</feature>
<evidence type="ECO:0000256" key="1">
    <source>
        <dbReference type="SAM" id="Phobius"/>
    </source>
</evidence>
<sequence length="220" mass="24216">MLVYTFGVLIALDLLFVLLHVVVVANEKRLFYLDFPISTEVRDFLSLTRDQSLSEYWEYSKSVVTAVLYLMVYTVSRHLVFAVFSMLFLFIALDNGFSIHENAFAFIGGPVAGDLLSFIVIGGVFALALYASWPRRNILAKHGARGALSTAAILAAFAVIVDALSGIVGKVVPKTYALFGLVEDGGELVALSLALSYALALFLICRTRDPQYFRSRAKVE</sequence>
<organism evidence="2 3">
    <name type="scientific">Limimaricola variabilis</name>
    <dbReference type="NCBI Taxonomy" id="1492771"/>
    <lineage>
        <taxon>Bacteria</taxon>
        <taxon>Pseudomonadati</taxon>
        <taxon>Pseudomonadota</taxon>
        <taxon>Alphaproteobacteria</taxon>
        <taxon>Rhodobacterales</taxon>
        <taxon>Paracoccaceae</taxon>
        <taxon>Limimaricola</taxon>
    </lineage>
</organism>
<keyword evidence="1" id="KW-0472">Membrane</keyword>
<evidence type="ECO:0000313" key="3">
    <source>
        <dbReference type="Proteomes" id="UP000576152"/>
    </source>
</evidence>
<keyword evidence="1" id="KW-0812">Transmembrane</keyword>
<keyword evidence="3" id="KW-1185">Reference proteome</keyword>
<feature type="transmembrane region" description="Helical" evidence="1">
    <location>
        <begin position="188"/>
        <end position="205"/>
    </location>
</feature>
<gene>
    <name evidence="2" type="ORF">FHS00_002920</name>
</gene>
<feature type="transmembrane region" description="Helical" evidence="1">
    <location>
        <begin position="6"/>
        <end position="25"/>
    </location>
</feature>
<feature type="transmembrane region" description="Helical" evidence="1">
    <location>
        <begin position="103"/>
        <end position="131"/>
    </location>
</feature>
<protein>
    <submittedName>
        <fullName evidence="2">Uncharacterized protein</fullName>
    </submittedName>
</protein>
<name>A0ABR6HS79_9RHOB</name>
<dbReference type="RefSeq" id="WP_183474801.1">
    <property type="nucleotide sequence ID" value="NZ_JACIBX010000013.1"/>
</dbReference>
<evidence type="ECO:0000313" key="2">
    <source>
        <dbReference type="EMBL" id="MBB3713318.1"/>
    </source>
</evidence>
<proteinExistence type="predicted"/>
<reference evidence="2 3" key="1">
    <citation type="submission" date="2020-08" db="EMBL/GenBank/DDBJ databases">
        <title>Genomic Encyclopedia of Type Strains, Phase III (KMG-III): the genomes of soil and plant-associated and newly described type strains.</title>
        <authorList>
            <person name="Whitman W."/>
        </authorList>
    </citation>
    <scope>NUCLEOTIDE SEQUENCE [LARGE SCALE GENOMIC DNA]</scope>
    <source>
        <strain evidence="2 3">CECT 8572</strain>
    </source>
</reference>
<accession>A0ABR6HS79</accession>